<dbReference type="GO" id="GO:0008483">
    <property type="term" value="F:transaminase activity"/>
    <property type="evidence" value="ECO:0007669"/>
    <property type="project" value="UniProtKB-KW"/>
</dbReference>
<protein>
    <submittedName>
        <fullName evidence="10">GntR family transcriptional regulator</fullName>
    </submittedName>
</protein>
<dbReference type="CDD" id="cd07377">
    <property type="entry name" value="WHTH_GntR"/>
    <property type="match status" value="1"/>
</dbReference>
<keyword evidence="8" id="KW-0812">Transmembrane</keyword>
<feature type="transmembrane region" description="Helical" evidence="8">
    <location>
        <begin position="464"/>
        <end position="483"/>
    </location>
</feature>
<keyword evidence="6" id="KW-0238">DNA-binding</keyword>
<keyword evidence="8" id="KW-1133">Transmembrane helix</keyword>
<dbReference type="CDD" id="cd00609">
    <property type="entry name" value="AAT_like"/>
    <property type="match status" value="1"/>
</dbReference>
<comment type="similarity">
    <text evidence="1">In the C-terminal section; belongs to the class-I pyridoxal-phosphate-dependent aminotransferase family.</text>
</comment>
<dbReference type="PANTHER" id="PTHR46577:SF2">
    <property type="entry name" value="TRANSCRIPTIONAL REGULATORY PROTEIN"/>
    <property type="match status" value="1"/>
</dbReference>
<dbReference type="InterPro" id="IPR036390">
    <property type="entry name" value="WH_DNA-bd_sf"/>
</dbReference>
<dbReference type="SUPFAM" id="SSF46785">
    <property type="entry name" value="Winged helix' DNA-binding domain"/>
    <property type="match status" value="1"/>
</dbReference>
<evidence type="ECO:0000256" key="2">
    <source>
        <dbReference type="ARBA" id="ARBA00022576"/>
    </source>
</evidence>
<accession>A0A377V452</accession>
<dbReference type="AlphaFoldDB" id="A0A377V452"/>
<keyword evidence="3" id="KW-0808">Transferase</keyword>
<dbReference type="EMBL" id="UGKT01000001">
    <property type="protein sequence ID" value="STT03813.1"/>
    <property type="molecule type" value="Genomic_DNA"/>
</dbReference>
<keyword evidence="4" id="KW-0663">Pyridoxal phosphate</keyword>
<dbReference type="PROSITE" id="PS50949">
    <property type="entry name" value="HTH_GNTR"/>
    <property type="match status" value="1"/>
</dbReference>
<reference evidence="10 11" key="1">
    <citation type="submission" date="2018-06" db="EMBL/GenBank/DDBJ databases">
        <authorList>
            <consortium name="Pathogen Informatics"/>
            <person name="Doyle S."/>
        </authorList>
    </citation>
    <scope>NUCLEOTIDE SEQUENCE [LARGE SCALE GENOMIC DNA]</scope>
    <source>
        <strain evidence="10 11">NCTC13443</strain>
    </source>
</reference>
<keyword evidence="5" id="KW-0805">Transcription regulation</keyword>
<organism evidence="10 11">
    <name type="scientific">Klebsiella pneumoniae</name>
    <dbReference type="NCBI Taxonomy" id="573"/>
    <lineage>
        <taxon>Bacteria</taxon>
        <taxon>Pseudomonadati</taxon>
        <taxon>Pseudomonadota</taxon>
        <taxon>Gammaproteobacteria</taxon>
        <taxon>Enterobacterales</taxon>
        <taxon>Enterobacteriaceae</taxon>
        <taxon>Klebsiella/Raoultella group</taxon>
        <taxon>Klebsiella</taxon>
        <taxon>Klebsiella pneumoniae complex</taxon>
    </lineage>
</organism>
<evidence type="ECO:0000313" key="11">
    <source>
        <dbReference type="Proteomes" id="UP000255518"/>
    </source>
</evidence>
<dbReference type="InterPro" id="IPR051446">
    <property type="entry name" value="HTH_trans_reg/aminotransferase"/>
</dbReference>
<evidence type="ECO:0000259" key="9">
    <source>
        <dbReference type="PROSITE" id="PS50949"/>
    </source>
</evidence>
<evidence type="ECO:0000256" key="1">
    <source>
        <dbReference type="ARBA" id="ARBA00005384"/>
    </source>
</evidence>
<gene>
    <name evidence="10" type="primary">ydcR_2</name>
    <name evidence="10" type="ORF">NCTC13443_04181</name>
</gene>
<evidence type="ECO:0000313" key="10">
    <source>
        <dbReference type="EMBL" id="STT03813.1"/>
    </source>
</evidence>
<dbReference type="GO" id="GO:0003677">
    <property type="term" value="F:DNA binding"/>
    <property type="evidence" value="ECO:0007669"/>
    <property type="project" value="UniProtKB-KW"/>
</dbReference>
<dbReference type="Pfam" id="PF00392">
    <property type="entry name" value="GntR"/>
    <property type="match status" value="1"/>
</dbReference>
<dbReference type="Proteomes" id="UP000255518">
    <property type="component" value="Unassembled WGS sequence"/>
</dbReference>
<dbReference type="FunFam" id="3.40.640.10:FF:000023">
    <property type="entry name" value="Transcriptional regulator, GntR family"/>
    <property type="match status" value="1"/>
</dbReference>
<keyword evidence="8" id="KW-0472">Membrane</keyword>
<dbReference type="GO" id="GO:0030170">
    <property type="term" value="F:pyridoxal phosphate binding"/>
    <property type="evidence" value="ECO:0007669"/>
    <property type="project" value="InterPro"/>
</dbReference>
<dbReference type="InterPro" id="IPR036388">
    <property type="entry name" value="WH-like_DNA-bd_sf"/>
</dbReference>
<dbReference type="GO" id="GO:0003700">
    <property type="term" value="F:DNA-binding transcription factor activity"/>
    <property type="evidence" value="ECO:0007669"/>
    <property type="project" value="InterPro"/>
</dbReference>
<evidence type="ECO:0000256" key="7">
    <source>
        <dbReference type="ARBA" id="ARBA00023163"/>
    </source>
</evidence>
<proteinExistence type="inferred from homology"/>
<evidence type="ECO:0000256" key="4">
    <source>
        <dbReference type="ARBA" id="ARBA00022898"/>
    </source>
</evidence>
<evidence type="ECO:0000256" key="8">
    <source>
        <dbReference type="SAM" id="Phobius"/>
    </source>
</evidence>
<feature type="domain" description="HTH gntR-type" evidence="9">
    <location>
        <begin position="1"/>
        <end position="69"/>
    </location>
</feature>
<dbReference type="InterPro" id="IPR015422">
    <property type="entry name" value="PyrdxlP-dep_Trfase_small"/>
</dbReference>
<dbReference type="PANTHER" id="PTHR46577">
    <property type="entry name" value="HTH-TYPE TRANSCRIPTIONAL REGULATORY PROTEIN GABR"/>
    <property type="match status" value="1"/>
</dbReference>
<dbReference type="InterPro" id="IPR015424">
    <property type="entry name" value="PyrdxlP-dep_Trfase"/>
</dbReference>
<dbReference type="SUPFAM" id="SSF53383">
    <property type="entry name" value="PLP-dependent transferases"/>
    <property type="match status" value="1"/>
</dbReference>
<dbReference type="Gene3D" id="3.40.640.10">
    <property type="entry name" value="Type I PLP-dependent aspartate aminotransferase-like (Major domain)"/>
    <property type="match status" value="1"/>
</dbReference>
<dbReference type="SMART" id="SM00345">
    <property type="entry name" value="HTH_GNTR"/>
    <property type="match status" value="1"/>
</dbReference>
<dbReference type="Gene3D" id="3.90.1150.10">
    <property type="entry name" value="Aspartate Aminotransferase, domain 1"/>
    <property type="match status" value="1"/>
</dbReference>
<dbReference type="FunFam" id="1.10.10.10:FF:000320">
    <property type="entry name" value="GntR family transcriptional regulator"/>
    <property type="match status" value="1"/>
</dbReference>
<evidence type="ECO:0000256" key="6">
    <source>
        <dbReference type="ARBA" id="ARBA00023125"/>
    </source>
</evidence>
<keyword evidence="7" id="KW-0804">Transcription</keyword>
<name>A0A377V452_KLEPN</name>
<dbReference type="Pfam" id="PF00155">
    <property type="entry name" value="Aminotran_1_2"/>
    <property type="match status" value="1"/>
</dbReference>
<dbReference type="Gene3D" id="1.10.10.10">
    <property type="entry name" value="Winged helix-like DNA-binding domain superfamily/Winged helix DNA-binding domain"/>
    <property type="match status" value="1"/>
</dbReference>
<evidence type="ECO:0000256" key="5">
    <source>
        <dbReference type="ARBA" id="ARBA00023015"/>
    </source>
</evidence>
<dbReference type="InterPro" id="IPR000524">
    <property type="entry name" value="Tscrpt_reg_HTH_GntR"/>
</dbReference>
<dbReference type="InterPro" id="IPR004839">
    <property type="entry name" value="Aminotransferase_I/II_large"/>
</dbReference>
<dbReference type="InterPro" id="IPR015421">
    <property type="entry name" value="PyrdxlP-dep_Trfase_major"/>
</dbReference>
<sequence>MKKYQQLAQQLTEQIALGVWLPGDRLPSLREQVISSGMSFMTVSHAYQLLESQGRIVARPQSGYYVAPQPVKLRQPAPPAQVTRDEAVDINTYIFEVLQASRQASMLPFASAFPDPRLFPLQQLNRSLAQVSKTATAMSVIENLPPGNAELRHAIARRYALQGMNVSPDEIVITAGALEALNLSLQAVTEPGDWVVVENPCFYGALQALERLRLKALSVATDVREGIDLTALEAALQNYPVKACWLMTNGQNPLGFTLSAEKKAALVALLARYNVMLIEDDVYSELYFGREKPLPAKFWDRQEMTLHCSSFSKCLVPGFRIGWVAAGKQARRIQQLQLMSTLSTSSPMQLALVDYLSTKRYDAHLRRLRRQLAERKQQAWQALLRHLPPEVIVHHSDSGYFLWIELPEGADASALSARALASHISIAPGKMFSTSDSWTSFFRFNTAWGWGEREEQGVKRLGGAYSRTACLTLSFIFLIINILRK</sequence>
<keyword evidence="2" id="KW-0032">Aminotransferase</keyword>
<evidence type="ECO:0000256" key="3">
    <source>
        <dbReference type="ARBA" id="ARBA00022679"/>
    </source>
</evidence>